<dbReference type="Pfam" id="PF17668">
    <property type="entry name" value="Acetyltransf_17"/>
    <property type="match status" value="1"/>
</dbReference>
<dbReference type="PANTHER" id="PTHR37817">
    <property type="entry name" value="N-ACETYLTRANSFERASE EIS"/>
    <property type="match status" value="1"/>
</dbReference>
<reference evidence="2" key="1">
    <citation type="journal article" date="2014" name="Int. J. Syst. Evol. Microbiol.">
        <title>Complete genome sequence of Corynebacterium casei LMG S-19264T (=DSM 44701T), isolated from a smear-ripened cheese.</title>
        <authorList>
            <consortium name="US DOE Joint Genome Institute (JGI-PGF)"/>
            <person name="Walter F."/>
            <person name="Albersmeier A."/>
            <person name="Kalinowski J."/>
            <person name="Ruckert C."/>
        </authorList>
    </citation>
    <scope>NUCLEOTIDE SEQUENCE</scope>
    <source>
        <strain evidence="2">CGMCC 1.16134</strain>
    </source>
</reference>
<dbReference type="InterPro" id="IPR041380">
    <property type="entry name" value="Acetyltransf_17"/>
</dbReference>
<evidence type="ECO:0000313" key="3">
    <source>
        <dbReference type="Proteomes" id="UP000637643"/>
    </source>
</evidence>
<proteinExistence type="predicted"/>
<evidence type="ECO:0000313" key="2">
    <source>
        <dbReference type="EMBL" id="GGG05337.1"/>
    </source>
</evidence>
<accession>A0A917D093</accession>
<dbReference type="Gene3D" id="3.40.630.30">
    <property type="match status" value="2"/>
</dbReference>
<dbReference type="InterPro" id="IPR016181">
    <property type="entry name" value="Acyl_CoA_acyltransferase"/>
</dbReference>
<dbReference type="AlphaFoldDB" id="A0A917D093"/>
<dbReference type="SUPFAM" id="SSF55729">
    <property type="entry name" value="Acyl-CoA N-acyltransferases (Nat)"/>
    <property type="match status" value="1"/>
</dbReference>
<keyword evidence="3" id="KW-1185">Reference proteome</keyword>
<dbReference type="InterPro" id="IPR000182">
    <property type="entry name" value="GNAT_dom"/>
</dbReference>
<organism evidence="2 3">
    <name type="scientific">Paenibacillus albidus</name>
    <dbReference type="NCBI Taxonomy" id="2041023"/>
    <lineage>
        <taxon>Bacteria</taxon>
        <taxon>Bacillati</taxon>
        <taxon>Bacillota</taxon>
        <taxon>Bacilli</taxon>
        <taxon>Bacillales</taxon>
        <taxon>Paenibacillaceae</taxon>
        <taxon>Paenibacillus</taxon>
    </lineage>
</organism>
<sequence>MIIRQLQAEEFEDSLSLSEYAFKYKMTSEDKEKAKERFKPERVWGIFEQEKLEAKLMIIPFRVNIQGRAIHMGGIAGVATWPENRRQGLVAKLLSHSLQTMNEAGQLLSFLHPFLIPFYRKFGWEVYCEYKKYSIPAANFPAKTEVEGSVIRDHSDIDELNGMYRMFAERYNGTLQRDKDWWTHTVMSEEDHHAVFYSHSGEPEGYVLYKIEKGELVIDELVHLTETARKGLWTFLANHDSMVTGAALKMVPSDDILPYLLPDPRIPQEIYPYFMARLVNAKAFVESYSFNVPSRLQKQKLYIEDKHAPWNNGLWEWSISEEGKGGLEQIAGEQAQADLICGIGTLTVLLMGYKRPEEMSRYGQLTGSETAIQWFEEIVPQATTALFDFF</sequence>
<name>A0A917D093_9BACL</name>
<gene>
    <name evidence="2" type="ORF">GCM10010912_57510</name>
</gene>
<dbReference type="PROSITE" id="PS51186">
    <property type="entry name" value="GNAT"/>
    <property type="match status" value="1"/>
</dbReference>
<dbReference type="InterPro" id="IPR036527">
    <property type="entry name" value="SCP2_sterol-bd_dom_sf"/>
</dbReference>
<comment type="caution">
    <text evidence="2">The sequence shown here is derived from an EMBL/GenBank/DDBJ whole genome shotgun (WGS) entry which is preliminary data.</text>
</comment>
<protein>
    <submittedName>
        <fullName evidence="2">Acetyltransferase</fullName>
    </submittedName>
</protein>
<dbReference type="Pfam" id="PF13527">
    <property type="entry name" value="Acetyltransf_9"/>
    <property type="match status" value="1"/>
</dbReference>
<dbReference type="InterPro" id="IPR025559">
    <property type="entry name" value="Eis_dom"/>
</dbReference>
<dbReference type="GO" id="GO:0030649">
    <property type="term" value="P:aminoglycoside antibiotic catabolic process"/>
    <property type="evidence" value="ECO:0007669"/>
    <property type="project" value="TreeGrafter"/>
</dbReference>
<dbReference type="GO" id="GO:0034069">
    <property type="term" value="F:aminoglycoside N-acetyltransferase activity"/>
    <property type="evidence" value="ECO:0007669"/>
    <property type="project" value="TreeGrafter"/>
</dbReference>
<dbReference type="SUPFAM" id="SSF55718">
    <property type="entry name" value="SCP-like"/>
    <property type="match status" value="1"/>
</dbReference>
<dbReference type="Proteomes" id="UP000637643">
    <property type="component" value="Unassembled WGS sequence"/>
</dbReference>
<dbReference type="EMBL" id="BMKR01000038">
    <property type="protein sequence ID" value="GGG05337.1"/>
    <property type="molecule type" value="Genomic_DNA"/>
</dbReference>
<dbReference type="RefSeq" id="WP_189030977.1">
    <property type="nucleotide sequence ID" value="NZ_BMKR01000038.1"/>
</dbReference>
<dbReference type="Gene3D" id="3.30.1050.10">
    <property type="entry name" value="SCP2 sterol-binding domain"/>
    <property type="match status" value="1"/>
</dbReference>
<feature type="domain" description="N-acetyltransferase" evidence="1">
    <location>
        <begin position="1"/>
        <end position="147"/>
    </location>
</feature>
<reference evidence="2" key="2">
    <citation type="submission" date="2020-09" db="EMBL/GenBank/DDBJ databases">
        <authorList>
            <person name="Sun Q."/>
            <person name="Zhou Y."/>
        </authorList>
    </citation>
    <scope>NUCLEOTIDE SEQUENCE</scope>
    <source>
        <strain evidence="2">CGMCC 1.16134</strain>
    </source>
</reference>
<dbReference type="PANTHER" id="PTHR37817:SF1">
    <property type="entry name" value="N-ACETYLTRANSFERASE EIS"/>
    <property type="match status" value="1"/>
</dbReference>
<dbReference type="Pfam" id="PF13530">
    <property type="entry name" value="SCP2_2"/>
    <property type="match status" value="1"/>
</dbReference>
<evidence type="ECO:0000259" key="1">
    <source>
        <dbReference type="PROSITE" id="PS51186"/>
    </source>
</evidence>
<dbReference type="InterPro" id="IPR051554">
    <property type="entry name" value="Acetyltransferase_Eis"/>
</dbReference>